<keyword evidence="9" id="KW-1185">Reference proteome</keyword>
<feature type="compositionally biased region" description="Low complexity" evidence="6">
    <location>
        <begin position="228"/>
        <end position="240"/>
    </location>
</feature>
<evidence type="ECO:0000256" key="4">
    <source>
        <dbReference type="ARBA" id="ARBA00022989"/>
    </source>
</evidence>
<feature type="transmembrane region" description="Helical" evidence="7">
    <location>
        <begin position="1088"/>
        <end position="1110"/>
    </location>
</feature>
<comment type="caution">
    <text evidence="8">The sequence shown here is derived from an EMBL/GenBank/DDBJ whole genome shotgun (WGS) entry which is preliminary data.</text>
</comment>
<dbReference type="InterPro" id="IPR008010">
    <property type="entry name" value="Tatp1"/>
</dbReference>
<evidence type="ECO:0000256" key="2">
    <source>
        <dbReference type="ARBA" id="ARBA00008803"/>
    </source>
</evidence>
<feature type="compositionally biased region" description="Low complexity" evidence="6">
    <location>
        <begin position="480"/>
        <end position="503"/>
    </location>
</feature>
<feature type="region of interest" description="Disordered" evidence="6">
    <location>
        <begin position="213"/>
        <end position="284"/>
    </location>
</feature>
<dbReference type="Pfam" id="PF05346">
    <property type="entry name" value="DUF747"/>
    <property type="match status" value="1"/>
</dbReference>
<feature type="compositionally biased region" description="Basic and acidic residues" evidence="6">
    <location>
        <begin position="1422"/>
        <end position="1432"/>
    </location>
</feature>
<feature type="transmembrane region" description="Helical" evidence="7">
    <location>
        <begin position="1157"/>
        <end position="1179"/>
    </location>
</feature>
<dbReference type="GO" id="GO:0016020">
    <property type="term" value="C:membrane"/>
    <property type="evidence" value="ECO:0007669"/>
    <property type="project" value="UniProtKB-SubCell"/>
</dbReference>
<feature type="transmembrane region" description="Helical" evidence="7">
    <location>
        <begin position="1374"/>
        <end position="1396"/>
    </location>
</feature>
<feature type="transmembrane region" description="Helical" evidence="7">
    <location>
        <begin position="1256"/>
        <end position="1273"/>
    </location>
</feature>
<feature type="transmembrane region" description="Helical" evidence="7">
    <location>
        <begin position="107"/>
        <end position="132"/>
    </location>
</feature>
<accession>A0ABD3M6I2</accession>
<dbReference type="PANTHER" id="PTHR13317">
    <property type="entry name" value="TRANSMEMBRANE ANTERIOR POSTERIOR TRANSFORMATION PROTEIN 1 HOMOLOG"/>
    <property type="match status" value="1"/>
</dbReference>
<feature type="compositionally biased region" description="Basic residues" evidence="6">
    <location>
        <begin position="217"/>
        <end position="227"/>
    </location>
</feature>
<feature type="compositionally biased region" description="Polar residues" evidence="6">
    <location>
        <begin position="787"/>
        <end position="796"/>
    </location>
</feature>
<feature type="compositionally biased region" description="Basic and acidic residues" evidence="6">
    <location>
        <begin position="625"/>
        <end position="638"/>
    </location>
</feature>
<keyword evidence="4 7" id="KW-1133">Transmembrane helix</keyword>
<reference evidence="8 9" key="1">
    <citation type="submission" date="2024-10" db="EMBL/GenBank/DDBJ databases">
        <title>Updated reference genomes for cyclostephanoid diatoms.</title>
        <authorList>
            <person name="Roberts W.R."/>
            <person name="Alverson A.J."/>
        </authorList>
    </citation>
    <scope>NUCLEOTIDE SEQUENCE [LARGE SCALE GENOMIC DNA]</scope>
    <source>
        <strain evidence="8 9">AJA232-27</strain>
    </source>
</reference>
<feature type="compositionally biased region" description="Basic and acidic residues" evidence="6">
    <location>
        <begin position="272"/>
        <end position="281"/>
    </location>
</feature>
<proteinExistence type="inferred from homology"/>
<feature type="region of interest" description="Disordered" evidence="6">
    <location>
        <begin position="620"/>
        <end position="650"/>
    </location>
</feature>
<feature type="compositionally biased region" description="Polar residues" evidence="6">
    <location>
        <begin position="716"/>
        <end position="730"/>
    </location>
</feature>
<dbReference type="EMBL" id="JALLBG020000199">
    <property type="protein sequence ID" value="KAL3759589.1"/>
    <property type="molecule type" value="Genomic_DNA"/>
</dbReference>
<protein>
    <submittedName>
        <fullName evidence="8">Uncharacterized protein</fullName>
    </submittedName>
</protein>
<evidence type="ECO:0000313" key="8">
    <source>
        <dbReference type="EMBL" id="KAL3759589.1"/>
    </source>
</evidence>
<feature type="compositionally biased region" description="Gly residues" evidence="6">
    <location>
        <begin position="465"/>
        <end position="479"/>
    </location>
</feature>
<feature type="transmembrane region" description="Helical" evidence="7">
    <location>
        <begin position="1052"/>
        <end position="1067"/>
    </location>
</feature>
<feature type="region of interest" description="Disordered" evidence="6">
    <location>
        <begin position="957"/>
        <end position="982"/>
    </location>
</feature>
<feature type="compositionally biased region" description="Acidic residues" evidence="6">
    <location>
        <begin position="697"/>
        <end position="707"/>
    </location>
</feature>
<evidence type="ECO:0000313" key="9">
    <source>
        <dbReference type="Proteomes" id="UP001530293"/>
    </source>
</evidence>
<dbReference type="PANTHER" id="PTHR13317:SF4">
    <property type="entry name" value="TRANSMEMBRANE ANTERIOR POSTERIOR TRANSFORMATION PROTEIN 1 HOMOLOG"/>
    <property type="match status" value="1"/>
</dbReference>
<keyword evidence="5 7" id="KW-0472">Membrane</keyword>
<feature type="region of interest" description="Disordered" evidence="6">
    <location>
        <begin position="1409"/>
        <end position="1432"/>
    </location>
</feature>
<feature type="region of interest" description="Disordered" evidence="6">
    <location>
        <begin position="685"/>
        <end position="730"/>
    </location>
</feature>
<feature type="transmembrane region" description="Helical" evidence="7">
    <location>
        <begin position="1116"/>
        <end position="1136"/>
    </location>
</feature>
<comment type="similarity">
    <text evidence="2">Belongs to the TAPT1 family.</text>
</comment>
<feature type="region of interest" description="Disordered" evidence="6">
    <location>
        <begin position="536"/>
        <end position="569"/>
    </location>
</feature>
<evidence type="ECO:0000256" key="7">
    <source>
        <dbReference type="SAM" id="Phobius"/>
    </source>
</evidence>
<feature type="region of interest" description="Disordered" evidence="6">
    <location>
        <begin position="761"/>
        <end position="796"/>
    </location>
</feature>
<feature type="compositionally biased region" description="Basic and acidic residues" evidence="6">
    <location>
        <begin position="686"/>
        <end position="695"/>
    </location>
</feature>
<dbReference type="Proteomes" id="UP001530293">
    <property type="component" value="Unassembled WGS sequence"/>
</dbReference>
<evidence type="ECO:0000256" key="5">
    <source>
        <dbReference type="ARBA" id="ARBA00023136"/>
    </source>
</evidence>
<feature type="region of interest" description="Disordered" evidence="6">
    <location>
        <begin position="457"/>
        <end position="510"/>
    </location>
</feature>
<feature type="transmembrane region" description="Helical" evidence="7">
    <location>
        <begin position="144"/>
        <end position="167"/>
    </location>
</feature>
<dbReference type="PROSITE" id="PS50216">
    <property type="entry name" value="DHHC"/>
    <property type="match status" value="1"/>
</dbReference>
<evidence type="ECO:0000256" key="6">
    <source>
        <dbReference type="SAM" id="MobiDB-lite"/>
    </source>
</evidence>
<evidence type="ECO:0000256" key="1">
    <source>
        <dbReference type="ARBA" id="ARBA00004141"/>
    </source>
</evidence>
<feature type="region of interest" description="Disordered" evidence="6">
    <location>
        <begin position="1"/>
        <end position="30"/>
    </location>
</feature>
<feature type="transmembrane region" description="Helical" evidence="7">
    <location>
        <begin position="1229"/>
        <end position="1244"/>
    </location>
</feature>
<feature type="compositionally biased region" description="Polar residues" evidence="6">
    <location>
        <begin position="241"/>
        <end position="251"/>
    </location>
</feature>
<name>A0ABD3M6I2_9STRA</name>
<keyword evidence="3 7" id="KW-0812">Transmembrane</keyword>
<sequence>MMQRKNKSRSSAAVHHGSSSSGYDSSSSSTNAGAVNDGMLPPAAAAAMTIPSTSLSMSDDDTVGNNNKNINNNNIKHNIAEKVKIATVKRYTCGTRPFDKYWLNLDCCGLICASVTYMLHLYAIYSFGWILLPPWFSIMDEDGYRYLTVGCYFHRLVFIGIAILAVFSHFKAMTTDPGAVPPDAHPLLEKEVEEKKPRGDWEYEELDNLIKGEGLHHNHHPPPHSHHSSLQQQQQQHQLHPTASSVATMNNDHLEQGMAGGGGSSNGALMQEEPKPLDDSKWNNIGLPQAATATATAAVVAAAAMTTGGMAMAGVAAMAGAGMGASNGSTAAAAEVWEERPSGPYEENFIHSPSSLHHQQQQQRGRRMCRRCHAFKPPRAHHCRFYLQALHHKNGPSLSVGEQLRWNWQSQDAYGKLPSYYNQHVGNPMKTLPRIMTSTAAVAVVGQDDDEQVKVERAFKDSEEVGGGGGDGDGSGGGSSCSDTPPSLSPSSSLIPISMSPTSGEEDRSIEPRDADYYDAGDIASVSVSAVVATATSSPSHSAEFLPQTTTATMEIPPRTPPATEATATESKTQMLEARIVQLEQTLRVLVTTLQEQQQQLHQQNHLPHQQLDDGSIQEQHLPGHTREGSDHQLEQQHHNRRKKGKTRSMVLLDIDADEQRGPRYVIPFNSSDLDICCSDEITDGDSIKSGRIEEGVGGEEENEGEESPSLVRPSTADSESGKSITGTMNLTCQGYSDAHWEALRMRREAGRSDRRAYSYNDRDFRTTPTLPLASKQPWRPTLDSVDGSTKDPNSATSAAINFTEDCSRKLNEDIDIVMPDLRFPDIRASSSDDKNLLVPQDQLLVAIDAKHDEAVMQSAEDDGIASTGEKAIAHSSSCNSNMSSDSYHTAKMANTNSVLSPRGSIGGMSITATPPSTSSKERSLSVASAKSDIGTLLQSVETTGDTATATISITPKSHKVHKNGSPHTHASIDSTTLVEPNNKNNQTMKEYVMNDLLNIDSRNQDGSATEDVDANMEEFLRIPPNLEYLMFFSLAVCMDSFLYVWTMLPLKLVWCVVCLACSIYSPKKGVRGVKFHRRHLYPLMQSIFIFVVYSQVLCPISIGKLYHWIRGQAMLKLYVLIAIVEVFDRLLCSFGQDAWDSLYWNTTRRPRHPRTVVSIIVVGVYVTIHSLFLFVHVATLSVAVNSADNALLTLLISGNFAEIKSTVFKKYNKHHLFKITTSDICERFKLGLFLLLILFLNSFQGEMTSSMVKDYYSMCGIVFIAELISDWIKHSFITKFNLIKSFVYFDYALVLSGDVTGIGHEGLHLDYTHAAVKRLGLAQIPLVCVTARYIHEAVRYAIIFQGNGDIDHPLAALAFLVADGSKWKFFKRVLQGMFVLVLFKIALGMCIRHVARGYLGVANNMASKGDPSARKSSTGKMIKDSDGKKSQ</sequence>
<evidence type="ECO:0000256" key="3">
    <source>
        <dbReference type="ARBA" id="ARBA00022692"/>
    </source>
</evidence>
<feature type="compositionally biased region" description="Low complexity" evidence="6">
    <location>
        <begin position="9"/>
        <end position="29"/>
    </location>
</feature>
<gene>
    <name evidence="8" type="ORF">ACHAWU_009736</name>
</gene>
<organism evidence="8 9">
    <name type="scientific">Discostella pseudostelligera</name>
    <dbReference type="NCBI Taxonomy" id="259834"/>
    <lineage>
        <taxon>Eukaryota</taxon>
        <taxon>Sar</taxon>
        <taxon>Stramenopiles</taxon>
        <taxon>Ochrophyta</taxon>
        <taxon>Bacillariophyta</taxon>
        <taxon>Coscinodiscophyceae</taxon>
        <taxon>Thalassiosirophycidae</taxon>
        <taxon>Stephanodiscales</taxon>
        <taxon>Stephanodiscaceae</taxon>
        <taxon>Discostella</taxon>
    </lineage>
</organism>
<comment type="subcellular location">
    <subcellularLocation>
        <location evidence="1">Membrane</location>
        <topology evidence="1">Multi-pass membrane protein</topology>
    </subcellularLocation>
</comment>
<feature type="region of interest" description="Disordered" evidence="6">
    <location>
        <begin position="899"/>
        <end position="924"/>
    </location>
</feature>
<feature type="compositionally biased region" description="Polar residues" evidence="6">
    <location>
        <begin position="966"/>
        <end position="982"/>
    </location>
</feature>